<evidence type="ECO:0000313" key="4">
    <source>
        <dbReference type="Proteomes" id="UP000777784"/>
    </source>
</evidence>
<dbReference type="Proteomes" id="UP000777784">
    <property type="component" value="Unassembled WGS sequence"/>
</dbReference>
<dbReference type="EMBL" id="JAHJDP010000042">
    <property type="protein sequence ID" value="MBU2691077.1"/>
    <property type="molecule type" value="Genomic_DNA"/>
</dbReference>
<dbReference type="InterPro" id="IPR036280">
    <property type="entry name" value="Multihaem_cyt_sf"/>
</dbReference>
<dbReference type="PANTHER" id="PTHR35038">
    <property type="entry name" value="DISSIMILATORY SULFITE REDUCTASE SIRA"/>
    <property type="match status" value="1"/>
</dbReference>
<proteinExistence type="predicted"/>
<dbReference type="SUPFAM" id="SSF48695">
    <property type="entry name" value="Multiheme cytochromes"/>
    <property type="match status" value="1"/>
</dbReference>
<accession>A0A948RXV5</accession>
<dbReference type="Pfam" id="PF09699">
    <property type="entry name" value="Paired_CXXCH_1"/>
    <property type="match status" value="1"/>
</dbReference>
<dbReference type="NCBIfam" id="TIGR01905">
    <property type="entry name" value="paired_CXXCH_1"/>
    <property type="match status" value="1"/>
</dbReference>
<dbReference type="PANTHER" id="PTHR35038:SF6">
    <property type="entry name" value="SURFACE LOCALIZED DECAHEME CYTOCHROME C LIPOPROTEIN"/>
    <property type="match status" value="1"/>
</dbReference>
<evidence type="ECO:0000259" key="2">
    <source>
        <dbReference type="Pfam" id="PF09699"/>
    </source>
</evidence>
<organism evidence="3 4">
    <name type="scientific">Eiseniibacteriota bacterium</name>
    <dbReference type="NCBI Taxonomy" id="2212470"/>
    <lineage>
        <taxon>Bacteria</taxon>
        <taxon>Candidatus Eiseniibacteriota</taxon>
    </lineage>
</organism>
<name>A0A948RXV5_UNCEI</name>
<gene>
    <name evidence="3" type="ORF">KJ970_09115</name>
</gene>
<dbReference type="Gene3D" id="1.10.287.3080">
    <property type="match status" value="1"/>
</dbReference>
<dbReference type="AlphaFoldDB" id="A0A948RXV5"/>
<keyword evidence="1" id="KW-0732">Signal</keyword>
<dbReference type="GO" id="GO:0016491">
    <property type="term" value="F:oxidoreductase activity"/>
    <property type="evidence" value="ECO:0007669"/>
    <property type="project" value="TreeGrafter"/>
</dbReference>
<dbReference type="InterPro" id="IPR051829">
    <property type="entry name" value="Multiheme_Cytochr_ET"/>
</dbReference>
<reference evidence="3" key="1">
    <citation type="submission" date="2021-05" db="EMBL/GenBank/DDBJ databases">
        <title>Energy efficiency and biological interactions define the core microbiome of deep oligotrophic groundwater.</title>
        <authorList>
            <person name="Mehrshad M."/>
            <person name="Lopez-Fernandez M."/>
            <person name="Bell E."/>
            <person name="Bernier-Latmani R."/>
            <person name="Bertilsson S."/>
            <person name="Dopson M."/>
        </authorList>
    </citation>
    <scope>NUCLEOTIDE SEQUENCE</scope>
    <source>
        <strain evidence="3">Modern_marine.mb.64</strain>
    </source>
</reference>
<feature type="domain" description="Doubled CXXCH motif" evidence="2">
    <location>
        <begin position="243"/>
        <end position="275"/>
    </location>
</feature>
<sequence>MRIGKRIGATIIVVGFVCAVMGGPGSVAAQPSSSPGLIAEQIDECLGCHEGLDQSLVGTAHQISGVRKDGADPEGATCMSCHVGWRNHLEDPSRDNITTPREMTPAGQVTLCGRCHMTPHQVQMAGPDPHALANITCSDCHGIHGRLEIDAPSQERSQERSQKFSQMKGGPCARCHNSIIVEFHRRSSHPLEAGYLECTDCHELGMAGNTLTAIGFDWRCQECHAEHSGPFPFEHDVVNKHLVNGGGCIECHEPHGSGNDRLLKQPGNGLCNQCHGIPPGHQLAHSGLGVRLQCIDCHSEIHGSYEDSRFLDPQLGVKLFPDCFQSGCHSFGN</sequence>
<dbReference type="Gene3D" id="1.10.1130.10">
    <property type="entry name" value="Flavocytochrome C3, Chain A"/>
    <property type="match status" value="2"/>
</dbReference>
<comment type="caution">
    <text evidence="3">The sequence shown here is derived from an EMBL/GenBank/DDBJ whole genome shotgun (WGS) entry which is preliminary data.</text>
</comment>
<dbReference type="InterPro" id="IPR010177">
    <property type="entry name" value="Paired_CXXCH_1"/>
</dbReference>
<protein>
    <recommendedName>
        <fullName evidence="2">Doubled CXXCH motif domain-containing protein</fullName>
    </recommendedName>
</protein>
<evidence type="ECO:0000313" key="3">
    <source>
        <dbReference type="EMBL" id="MBU2691077.1"/>
    </source>
</evidence>
<evidence type="ECO:0000256" key="1">
    <source>
        <dbReference type="ARBA" id="ARBA00022729"/>
    </source>
</evidence>